<dbReference type="GO" id="GO:0006412">
    <property type="term" value="P:translation"/>
    <property type="evidence" value="ECO:0007669"/>
    <property type="project" value="InterPro"/>
</dbReference>
<evidence type="ECO:0000256" key="1">
    <source>
        <dbReference type="ARBA" id="ARBA00004173"/>
    </source>
</evidence>
<proteinExistence type="inferred from homology"/>
<evidence type="ECO:0000259" key="10">
    <source>
        <dbReference type="PROSITE" id="PS51532"/>
    </source>
</evidence>
<protein>
    <recommendedName>
        <fullName evidence="7">Large ribosomal subunit protein uL3m</fullName>
    </recommendedName>
</protein>
<dbReference type="InterPro" id="IPR048535">
    <property type="entry name" value="RRN6_beta-prop"/>
</dbReference>
<dbReference type="FunFam" id="3.30.160.810:FF:000001">
    <property type="entry name" value="50S ribosomal protein L3"/>
    <property type="match status" value="1"/>
</dbReference>
<dbReference type="Pfam" id="PF00297">
    <property type="entry name" value="Ribosomal_L3"/>
    <property type="match status" value="1"/>
</dbReference>
<reference evidence="11 12" key="1">
    <citation type="submission" date="2015-04" db="EMBL/GenBank/DDBJ databases">
        <title>Genome sequence of Ceratocystis platani, a major pathogen of plane trees.</title>
        <authorList>
            <person name="Belbahri L."/>
        </authorList>
    </citation>
    <scope>NUCLEOTIDE SEQUENCE [LARGE SCALE GENOMIC DNA]</scope>
    <source>
        <strain evidence="11 12">CFO</strain>
    </source>
</reference>
<dbReference type="Gene3D" id="2.40.30.10">
    <property type="entry name" value="Translation factors"/>
    <property type="match status" value="1"/>
</dbReference>
<dbReference type="PANTHER" id="PTHR11229">
    <property type="entry name" value="50S RIBOSOMAL PROTEIN L3"/>
    <property type="match status" value="1"/>
</dbReference>
<dbReference type="Gene3D" id="3.30.160.810">
    <property type="match status" value="1"/>
</dbReference>
<evidence type="ECO:0000256" key="4">
    <source>
        <dbReference type="ARBA" id="ARBA00022980"/>
    </source>
</evidence>
<gene>
    <name evidence="11" type="primary">MRPL9</name>
    <name evidence="11" type="ORF">CFO_g618</name>
</gene>
<dbReference type="NCBIfam" id="TIGR03625">
    <property type="entry name" value="L3_bact"/>
    <property type="match status" value="1"/>
</dbReference>
<evidence type="ECO:0000256" key="7">
    <source>
        <dbReference type="ARBA" id="ARBA00035209"/>
    </source>
</evidence>
<feature type="region of interest" description="Disordered" evidence="9">
    <location>
        <begin position="1077"/>
        <end position="1102"/>
    </location>
</feature>
<keyword evidence="3" id="KW-0809">Transit peptide</keyword>
<evidence type="ECO:0000256" key="6">
    <source>
        <dbReference type="ARBA" id="ARBA00023274"/>
    </source>
</evidence>
<dbReference type="Proteomes" id="UP000034841">
    <property type="component" value="Unassembled WGS sequence"/>
</dbReference>
<dbReference type="Pfam" id="PF06201">
    <property type="entry name" value="PITH"/>
    <property type="match status" value="1"/>
</dbReference>
<dbReference type="InterPro" id="IPR008979">
    <property type="entry name" value="Galactose-bd-like_sf"/>
</dbReference>
<dbReference type="SUPFAM" id="SSF50447">
    <property type="entry name" value="Translation proteins"/>
    <property type="match status" value="1"/>
</dbReference>
<dbReference type="Gene3D" id="2.60.120.470">
    <property type="entry name" value="PITH domain"/>
    <property type="match status" value="1"/>
</dbReference>
<organism evidence="11 12">
    <name type="scientific">Ceratocystis fimbriata f. sp. platani</name>
    <dbReference type="NCBI Taxonomy" id="88771"/>
    <lineage>
        <taxon>Eukaryota</taxon>
        <taxon>Fungi</taxon>
        <taxon>Dikarya</taxon>
        <taxon>Ascomycota</taxon>
        <taxon>Pezizomycotina</taxon>
        <taxon>Sordariomycetes</taxon>
        <taxon>Hypocreomycetidae</taxon>
        <taxon>Microascales</taxon>
        <taxon>Ceratocystidaceae</taxon>
        <taxon>Ceratocystis</taxon>
    </lineage>
</organism>
<evidence type="ECO:0000313" key="12">
    <source>
        <dbReference type="Proteomes" id="UP000034841"/>
    </source>
</evidence>
<dbReference type="InterPro" id="IPR019927">
    <property type="entry name" value="Ribosomal_uL3_bac/org-type"/>
</dbReference>
<evidence type="ECO:0000256" key="5">
    <source>
        <dbReference type="ARBA" id="ARBA00023128"/>
    </source>
</evidence>
<dbReference type="OrthoDB" id="4090074at2759"/>
<dbReference type="InterPro" id="IPR037047">
    <property type="entry name" value="PITH_dom_sf"/>
</dbReference>
<sequence length="1191" mass="132053">MWFQWKDSKNISIRLRNMSLLDKQEEVFWSQDAVPITTIKFAVDRGLKRHRRWIMVQKRTGTTILQPEHHSVPVPVVNPGDGIAGMASRIDPRPLFTVASTQTGGHAHSDMAFTPTRGDQKARLAIIDEMGYWVDRQDVFFDTSSAVQNGTHGLPATQTPIIFMWNSKNIAAFDIDTAEPVEPIPSIPPLRQSSETILDAQIDPVSENRIVVLTSRHIFWVEFFCNAKTGTQRARILTSASHCTYLNDNDVQMTTSSFAESKDMETTLVMLHSLQTKTVKSFWLRNVEEVGLVQLYQSVSMVDSKDDQDRSAESIASAGILRLANCPWGERDDVPFLDQAGKTSYLKANQGRELDFTASGFKFREKNTQFRQLFSLSRTGQIGYWICAIAPRAEAAAITAPDVNVYAQANRWSKIIKKRKQACVDFITPAFVIPDGLGNFEELAMRPLKERSQENYPNDSLDNISNSKRLKRKFFLGWLQAQKYLRAAGAGPESRDKNLSIVSERIFAVVRDGKYSQKESTASINERKARGREAIHRLSQYAISIETEGDLQETAPHQILGSWPKELGVSTDKYISSQAMVHVQREEEIRKKHQAIQAKKRRQALKYGIISEDSLRSSQTVGSPFSQAQTQNHIQSPAAPRINAPVVAPSTQVKVPAFTQPSSQPYGTSQIAMSQPVAGIFGGRDALKLQKKKKKKKGGINNDVTPALEHSLYQHIEFDQIQTLNEKTEGSGRGIVKKTWYDRESLEPELESSADEQLLIEIPFTGQVKLHSILIRTSTTANAPYTLKVFANRDDMDFNEAEDSAPTQTFELPQSDGVQELPVKRAQFARTRKLTLFFPDNYGDGDEDVTRVLYLGFKGDWMQTGRAPTNIIYEAAANPNDHKTARHSVKYGWSTHPPRSNPHEFRPADSGLSPLTTSPDAALARKAYTTPVRTGVLAIKKGMSAMFVGKVRMPCTILQLDQVEVVATKNRDTHGYWAVQVGLGTRKAANVPAPQLGYYEAKGLAPKKHLAEFRVRNNDGLLPVGVQLQPSWFKLGQHVDVRATSKGKGFAGGMKRHGFGGQPASHGNSKTHRAIGSVGPSQGGGSRVHPGKKMPGRMGGESTTTQNLEVLQVDDKMGIVVVKGAVGGPKGGLVKIADAIKKKVPPELHRSKVLSSLLEAHPDAEAKLEAARKLHLQLKTARQEMALPESV</sequence>
<dbReference type="PROSITE" id="PS51532">
    <property type="entry name" value="PITH"/>
    <property type="match status" value="1"/>
</dbReference>
<dbReference type="InterPro" id="IPR000597">
    <property type="entry name" value="Ribosomal_uL3"/>
</dbReference>
<dbReference type="InterPro" id="IPR019926">
    <property type="entry name" value="Ribosomal_uL3_CS"/>
</dbReference>
<keyword evidence="4 8" id="KW-0689">Ribosomal protein</keyword>
<dbReference type="Pfam" id="PF20639">
    <property type="entry name" value="Rrn6_K-rich"/>
    <property type="match status" value="1"/>
</dbReference>
<dbReference type="PROSITE" id="PS00474">
    <property type="entry name" value="RIBOSOMAL_L3"/>
    <property type="match status" value="1"/>
</dbReference>
<feature type="domain" description="PITH" evidence="10">
    <location>
        <begin position="701"/>
        <end position="877"/>
    </location>
</feature>
<keyword evidence="12" id="KW-1185">Reference proteome</keyword>
<dbReference type="Pfam" id="PF10214">
    <property type="entry name" value="Rrn6_beta-prop"/>
    <property type="match status" value="2"/>
</dbReference>
<dbReference type="EMBL" id="LBBL01000020">
    <property type="protein sequence ID" value="KKF97057.1"/>
    <property type="molecule type" value="Genomic_DNA"/>
</dbReference>
<dbReference type="GO" id="GO:0003735">
    <property type="term" value="F:structural constituent of ribosome"/>
    <property type="evidence" value="ECO:0007669"/>
    <property type="project" value="InterPro"/>
</dbReference>
<evidence type="ECO:0000256" key="8">
    <source>
        <dbReference type="RuleBase" id="RU003905"/>
    </source>
</evidence>
<dbReference type="InterPro" id="IPR048536">
    <property type="entry name" value="Rrn6_K-rich"/>
</dbReference>
<keyword evidence="5" id="KW-0496">Mitochondrion</keyword>
<dbReference type="GO" id="GO:0005762">
    <property type="term" value="C:mitochondrial large ribosomal subunit"/>
    <property type="evidence" value="ECO:0007669"/>
    <property type="project" value="TreeGrafter"/>
</dbReference>
<dbReference type="AlphaFoldDB" id="A0A0F8D2V9"/>
<dbReference type="FunFam" id="2.40.30.10:FF:000004">
    <property type="entry name" value="50S ribosomal protein L3"/>
    <property type="match status" value="1"/>
</dbReference>
<evidence type="ECO:0000256" key="2">
    <source>
        <dbReference type="ARBA" id="ARBA00006540"/>
    </source>
</evidence>
<accession>A0A0F8D2V9</accession>
<keyword evidence="6 8" id="KW-0687">Ribonucleoprotein</keyword>
<comment type="subcellular location">
    <subcellularLocation>
        <location evidence="1">Mitochondrion</location>
    </subcellularLocation>
</comment>
<comment type="caution">
    <text evidence="11">The sequence shown here is derived from an EMBL/GenBank/DDBJ whole genome shotgun (WGS) entry which is preliminary data.</text>
</comment>
<evidence type="ECO:0000256" key="9">
    <source>
        <dbReference type="SAM" id="MobiDB-lite"/>
    </source>
</evidence>
<evidence type="ECO:0000313" key="11">
    <source>
        <dbReference type="EMBL" id="KKF97057.1"/>
    </source>
</evidence>
<dbReference type="PANTHER" id="PTHR11229:SF8">
    <property type="entry name" value="LARGE RIBOSOMAL SUBUNIT PROTEIN UL3M"/>
    <property type="match status" value="1"/>
</dbReference>
<comment type="similarity">
    <text evidence="2 8">Belongs to the universal ribosomal protein uL3 family.</text>
</comment>
<dbReference type="InterPro" id="IPR010400">
    <property type="entry name" value="PITH_dom"/>
</dbReference>
<name>A0A0F8D2V9_CERFI</name>
<dbReference type="InterPro" id="IPR009000">
    <property type="entry name" value="Transl_B-barrel_sf"/>
</dbReference>
<dbReference type="SUPFAM" id="SSF49785">
    <property type="entry name" value="Galactose-binding domain-like"/>
    <property type="match status" value="1"/>
</dbReference>
<evidence type="ECO:0000256" key="3">
    <source>
        <dbReference type="ARBA" id="ARBA00022946"/>
    </source>
</evidence>